<proteinExistence type="predicted"/>
<organism evidence="1">
    <name type="scientific">marine sediment metagenome</name>
    <dbReference type="NCBI Taxonomy" id="412755"/>
    <lineage>
        <taxon>unclassified sequences</taxon>
        <taxon>metagenomes</taxon>
        <taxon>ecological metagenomes</taxon>
    </lineage>
</organism>
<dbReference type="EMBL" id="LAZR01005860">
    <property type="protein sequence ID" value="KKM96603.1"/>
    <property type="molecule type" value="Genomic_DNA"/>
</dbReference>
<dbReference type="AlphaFoldDB" id="A0A0F9LT83"/>
<evidence type="ECO:0008006" key="2">
    <source>
        <dbReference type="Google" id="ProtNLM"/>
    </source>
</evidence>
<name>A0A0F9LT83_9ZZZZ</name>
<reference evidence="1" key="1">
    <citation type="journal article" date="2015" name="Nature">
        <title>Complex archaea that bridge the gap between prokaryotes and eukaryotes.</title>
        <authorList>
            <person name="Spang A."/>
            <person name="Saw J.H."/>
            <person name="Jorgensen S.L."/>
            <person name="Zaremba-Niedzwiedzka K."/>
            <person name="Martijn J."/>
            <person name="Lind A.E."/>
            <person name="van Eijk R."/>
            <person name="Schleper C."/>
            <person name="Guy L."/>
            <person name="Ettema T.J."/>
        </authorList>
    </citation>
    <scope>NUCLEOTIDE SEQUENCE</scope>
</reference>
<dbReference type="Gene3D" id="3.30.40.220">
    <property type="match status" value="1"/>
</dbReference>
<sequence length="187" mass="21592">MENKLILIAPTDRRSSNGGIIWECFCACGKSSYHEGSLVKKNIIRSCGCLRKSKDPEKSGFQRIYQDYKQNAKTRDLDFSLSFKEFYSLILNKCHYCGRSPRKFTRKGFTINANGIDRVNNELGYILKNCVPCCSICNMSKKNMKYQEFIQWLEDVSKFRITQRNTLMIDRMVEPVEVEYGVSDGSA</sequence>
<comment type="caution">
    <text evidence="1">The sequence shown here is derived from an EMBL/GenBank/DDBJ whole genome shotgun (WGS) entry which is preliminary data.</text>
</comment>
<protein>
    <recommendedName>
        <fullName evidence="2">HNH endonuclease</fullName>
    </recommendedName>
</protein>
<evidence type="ECO:0000313" key="1">
    <source>
        <dbReference type="EMBL" id="KKM96603.1"/>
    </source>
</evidence>
<accession>A0A0F9LT83</accession>
<gene>
    <name evidence="1" type="ORF">LCGC14_1176560</name>
</gene>